<dbReference type="EMBL" id="BAAACW010000111">
    <property type="protein sequence ID" value="GAA0366149.1"/>
    <property type="molecule type" value="Genomic_DNA"/>
</dbReference>
<organism evidence="3 4">
    <name type="scientific">Alkalibacterium iburiense</name>
    <dbReference type="NCBI Taxonomy" id="290589"/>
    <lineage>
        <taxon>Bacteria</taxon>
        <taxon>Bacillati</taxon>
        <taxon>Bacillota</taxon>
        <taxon>Bacilli</taxon>
        <taxon>Lactobacillales</taxon>
        <taxon>Carnobacteriaceae</taxon>
        <taxon>Alkalibacterium</taxon>
    </lineage>
</organism>
<dbReference type="SUPFAM" id="SSF52540">
    <property type="entry name" value="P-loop containing nucleoside triphosphate hydrolases"/>
    <property type="match status" value="2"/>
</dbReference>
<dbReference type="PANTHER" id="PTHR41259">
    <property type="entry name" value="DOUBLE-STRAND BREAK REPAIR RAD50 ATPASE, PUTATIVE-RELATED"/>
    <property type="match status" value="1"/>
</dbReference>
<feature type="coiled-coil region" evidence="1">
    <location>
        <begin position="691"/>
        <end position="785"/>
    </location>
</feature>
<feature type="coiled-coil region" evidence="1">
    <location>
        <begin position="200"/>
        <end position="331"/>
    </location>
</feature>
<evidence type="ECO:0000256" key="1">
    <source>
        <dbReference type="SAM" id="Coils"/>
    </source>
</evidence>
<dbReference type="RefSeq" id="WP_343755846.1">
    <property type="nucleotide sequence ID" value="NZ_BAAACW010000111.1"/>
</dbReference>
<proteinExistence type="predicted"/>
<dbReference type="Proteomes" id="UP001501166">
    <property type="component" value="Unassembled WGS sequence"/>
</dbReference>
<sequence>MKIKRIVIYGYGKWIDKEFELSSSFQLFYGKNEAGKSTLMSFIHSILFGFPTRHSSLSRYEPRESSRYGGKLIIDDSRFGEVSIERVAGKVTGDVTVLFEDGTTGDERALTTLLYDKNRSFFESIYTFNLKGIENIEEMNGEQLNRHFLSIGALGNEKYLNLADRYKAKASQLFKPTGRKPKINVLASRLEEKHHRVIQAKETNKDYTNYIQQAQLLQEKLQNVEQQEEESSKELSTYKELTRKKESIQEIQQLTEDLKKTPELNLPDDGLYQLKHINEEINGYRHKVEELQMQQKELQEEYRPSNDLLIYQAFEEELKSFSKELDYWQDKVQTTQFQKQEQESLKNQLIETKIRENLPLNESVPKELTPEEWEDFVSLKKALKRLGDEVTQLETDIDRFNYRIEANNDMIDKIEKTLWPLEKFKKMKEKSEFSNKKVVLNSKENKRGIGLAILISIVSISLAALMSQPVFLVGVGLAILIVFIGNKKETETLDFSSEEIEEFYNQQNLRTQWKEMLTSNDVLQEEQREKETLFLQLKNEKQGTEDSFLEWKKQTGHPLSLNVAEIEKKQPLFHSLRKMTEQIDALHDTIKVTTEELTERLHQLSSLEAIVNDELNSMDSFEKMRRFIKQVENELDSQKEYVKKTEQVQRDIGYFVRLEKESGKRKYRLLESVGALIDEDMYKLYQNKEERKHIESRLTTLRENLPDLSEEQKEWSLDKIDDQIKKLETHLEELKKEKTHIIREMMEVERAIKNLEEGGTYSELLQEFENEKSVYQDKVNEWSALNIAASLIEKTLQHAKEDKLPHTIQKAETFFSYLTDGEYSSILVEDDALFVLNQEGVKWNVKELSRGTVEPLYIALRLAFIQNTKDSIRFPIIIDDSFVNLDLMRLEKMYHLLLEVSKDTQIIYFTFDQTIQSYITPQHCTQLNEE</sequence>
<dbReference type="InterPro" id="IPR027417">
    <property type="entry name" value="P-loop_NTPase"/>
</dbReference>
<reference evidence="3 4" key="1">
    <citation type="journal article" date="2019" name="Int. J. Syst. Evol. Microbiol.">
        <title>The Global Catalogue of Microorganisms (GCM) 10K type strain sequencing project: providing services to taxonomists for standard genome sequencing and annotation.</title>
        <authorList>
            <consortium name="The Broad Institute Genomics Platform"/>
            <consortium name="The Broad Institute Genome Sequencing Center for Infectious Disease"/>
            <person name="Wu L."/>
            <person name="Ma J."/>
        </authorList>
    </citation>
    <scope>NUCLEOTIDE SEQUENCE [LARGE SCALE GENOMIC DNA]</scope>
    <source>
        <strain evidence="3 4">JCM 12662</strain>
    </source>
</reference>
<evidence type="ECO:0000259" key="2">
    <source>
        <dbReference type="Pfam" id="PF13514"/>
    </source>
</evidence>
<gene>
    <name evidence="3" type="ORF">GCM10008932_17910</name>
</gene>
<keyword evidence="4" id="KW-1185">Reference proteome</keyword>
<name>A0ABN0XJW0_9LACT</name>
<protein>
    <submittedName>
        <fullName evidence="3">AAA family ATPase</fullName>
    </submittedName>
</protein>
<dbReference type="PANTHER" id="PTHR41259:SF1">
    <property type="entry name" value="DOUBLE-STRAND BREAK REPAIR RAD50 ATPASE, PUTATIVE-RELATED"/>
    <property type="match status" value="1"/>
</dbReference>
<dbReference type="Pfam" id="PF13514">
    <property type="entry name" value="AAA_27"/>
    <property type="match status" value="1"/>
</dbReference>
<comment type="caution">
    <text evidence="3">The sequence shown here is derived from an EMBL/GenBank/DDBJ whole genome shotgun (WGS) entry which is preliminary data.</text>
</comment>
<keyword evidence="1" id="KW-0175">Coiled coil</keyword>
<feature type="domain" description="YhaN AAA" evidence="2">
    <location>
        <begin position="1"/>
        <end position="205"/>
    </location>
</feature>
<dbReference type="Gene3D" id="3.40.50.300">
    <property type="entry name" value="P-loop containing nucleotide triphosphate hydrolases"/>
    <property type="match status" value="2"/>
</dbReference>
<dbReference type="InterPro" id="IPR038734">
    <property type="entry name" value="YhaN_AAA"/>
</dbReference>
<accession>A0ABN0XJW0</accession>
<evidence type="ECO:0000313" key="4">
    <source>
        <dbReference type="Proteomes" id="UP001501166"/>
    </source>
</evidence>
<evidence type="ECO:0000313" key="3">
    <source>
        <dbReference type="EMBL" id="GAA0366149.1"/>
    </source>
</evidence>
<feature type="coiled-coil region" evidence="1">
    <location>
        <begin position="376"/>
        <end position="403"/>
    </location>
</feature>